<dbReference type="PANTHER" id="PTHR48069:SF3">
    <property type="entry name" value="DIHYDROFOLATE REDUCTASE"/>
    <property type="match status" value="1"/>
</dbReference>
<dbReference type="Pfam" id="PF00186">
    <property type="entry name" value="DHFR_1"/>
    <property type="match status" value="1"/>
</dbReference>
<comment type="caution">
    <text evidence="10">The sequence shown here is derived from an EMBL/GenBank/DDBJ whole genome shotgun (WGS) entry which is preliminary data.</text>
</comment>
<organism evidence="10 11">
    <name type="scientific">Batillaria attramentaria</name>
    <dbReference type="NCBI Taxonomy" id="370345"/>
    <lineage>
        <taxon>Eukaryota</taxon>
        <taxon>Metazoa</taxon>
        <taxon>Spiralia</taxon>
        <taxon>Lophotrochozoa</taxon>
        <taxon>Mollusca</taxon>
        <taxon>Gastropoda</taxon>
        <taxon>Caenogastropoda</taxon>
        <taxon>Sorbeoconcha</taxon>
        <taxon>Cerithioidea</taxon>
        <taxon>Batillariidae</taxon>
        <taxon>Batillaria</taxon>
    </lineage>
</organism>
<comment type="pathway">
    <text evidence="1">Cofactor biosynthesis; tetrahydrofolate biosynthesis; 5,6,7,8-tetrahydrofolate from 7,8-dihydrofolate: step 1/1.</text>
</comment>
<dbReference type="GO" id="GO:0006730">
    <property type="term" value="P:one-carbon metabolic process"/>
    <property type="evidence" value="ECO:0007669"/>
    <property type="project" value="UniProtKB-KW"/>
</dbReference>
<dbReference type="InterPro" id="IPR012259">
    <property type="entry name" value="DHFR"/>
</dbReference>
<dbReference type="CDD" id="cd00209">
    <property type="entry name" value="DHFR"/>
    <property type="match status" value="1"/>
</dbReference>
<keyword evidence="6" id="KW-0560">Oxidoreductase</keyword>
<dbReference type="PROSITE" id="PS00075">
    <property type="entry name" value="DHFR_1"/>
    <property type="match status" value="1"/>
</dbReference>
<evidence type="ECO:0000256" key="8">
    <source>
        <dbReference type="RuleBase" id="RU004474"/>
    </source>
</evidence>
<protein>
    <recommendedName>
        <fullName evidence="3">dihydrofolate reductase</fullName>
        <ecNumber evidence="3">1.5.1.3</ecNumber>
    </recommendedName>
</protein>
<evidence type="ECO:0000313" key="11">
    <source>
        <dbReference type="Proteomes" id="UP001519460"/>
    </source>
</evidence>
<dbReference type="InterPro" id="IPR017925">
    <property type="entry name" value="DHFR_CS"/>
</dbReference>
<dbReference type="AlphaFoldDB" id="A0ABD0JUJ9"/>
<reference evidence="10 11" key="1">
    <citation type="journal article" date="2023" name="Sci. Data">
        <title>Genome assembly of the Korean intertidal mud-creeper Batillaria attramentaria.</title>
        <authorList>
            <person name="Patra A.K."/>
            <person name="Ho P.T."/>
            <person name="Jun S."/>
            <person name="Lee S.J."/>
            <person name="Kim Y."/>
            <person name="Won Y.J."/>
        </authorList>
    </citation>
    <scope>NUCLEOTIDE SEQUENCE [LARGE SCALE GENOMIC DNA]</scope>
    <source>
        <strain evidence="10">Wonlab-2016</strain>
    </source>
</reference>
<dbReference type="Proteomes" id="UP001519460">
    <property type="component" value="Unassembled WGS sequence"/>
</dbReference>
<keyword evidence="11" id="KW-1185">Reference proteome</keyword>
<evidence type="ECO:0000256" key="4">
    <source>
        <dbReference type="ARBA" id="ARBA00022563"/>
    </source>
</evidence>
<evidence type="ECO:0000256" key="2">
    <source>
        <dbReference type="ARBA" id="ARBA00009539"/>
    </source>
</evidence>
<gene>
    <name evidence="10" type="ORF">BaRGS_00030036</name>
</gene>
<evidence type="ECO:0000313" key="10">
    <source>
        <dbReference type="EMBL" id="KAK7478732.1"/>
    </source>
</evidence>
<dbReference type="PROSITE" id="PS51330">
    <property type="entry name" value="DHFR_2"/>
    <property type="match status" value="1"/>
</dbReference>
<dbReference type="EC" id="1.5.1.3" evidence="3"/>
<dbReference type="InterPro" id="IPR024072">
    <property type="entry name" value="DHFR-like_dom_sf"/>
</dbReference>
<name>A0ABD0JUJ9_9CAEN</name>
<dbReference type="Gene3D" id="3.40.430.10">
    <property type="entry name" value="Dihydrofolate Reductase, subunit A"/>
    <property type="match status" value="1"/>
</dbReference>
<feature type="domain" description="DHFR" evidence="9">
    <location>
        <begin position="5"/>
        <end position="184"/>
    </location>
</feature>
<evidence type="ECO:0000259" key="9">
    <source>
        <dbReference type="PROSITE" id="PS51330"/>
    </source>
</evidence>
<sequence>MTTPRLNLVVAACNNGGIGVEGRIPWRIKQDMTFFRKITSTTADKEKQNAVVMGRKTWFSIPEKMRPLPGRVNVVLSKEMAEAPKGAFLARSLTEAVDMVTSDPLSTKVESVFVIGGSSVYGEAMNGRYPCRLYLTRVLGDFKCDTFLPDIDDTKFCKVPNPDTIPSETLNENNIDFKFEVYEKN</sequence>
<comment type="similarity">
    <text evidence="2 8">Belongs to the dihydrofolate reductase family.</text>
</comment>
<evidence type="ECO:0000256" key="1">
    <source>
        <dbReference type="ARBA" id="ARBA00004903"/>
    </source>
</evidence>
<comment type="catalytic activity">
    <reaction evidence="7">
        <text>(6S)-5,6,7,8-tetrahydrofolate + NADP(+) = 7,8-dihydrofolate + NADPH + H(+)</text>
        <dbReference type="Rhea" id="RHEA:15009"/>
        <dbReference type="ChEBI" id="CHEBI:15378"/>
        <dbReference type="ChEBI" id="CHEBI:57451"/>
        <dbReference type="ChEBI" id="CHEBI:57453"/>
        <dbReference type="ChEBI" id="CHEBI:57783"/>
        <dbReference type="ChEBI" id="CHEBI:58349"/>
        <dbReference type="EC" id="1.5.1.3"/>
    </reaction>
</comment>
<dbReference type="SUPFAM" id="SSF53597">
    <property type="entry name" value="Dihydrofolate reductase-like"/>
    <property type="match status" value="1"/>
</dbReference>
<dbReference type="GO" id="GO:0004146">
    <property type="term" value="F:dihydrofolate reductase activity"/>
    <property type="evidence" value="ECO:0007669"/>
    <property type="project" value="UniProtKB-EC"/>
</dbReference>
<dbReference type="PRINTS" id="PR00070">
    <property type="entry name" value="DHFR"/>
</dbReference>
<dbReference type="InterPro" id="IPR001796">
    <property type="entry name" value="DHFR_dom"/>
</dbReference>
<dbReference type="PANTHER" id="PTHR48069">
    <property type="entry name" value="DIHYDROFOLATE REDUCTASE"/>
    <property type="match status" value="1"/>
</dbReference>
<keyword evidence="5" id="KW-0521">NADP</keyword>
<keyword evidence="4" id="KW-0554">One-carbon metabolism</keyword>
<accession>A0ABD0JUJ9</accession>
<evidence type="ECO:0000256" key="5">
    <source>
        <dbReference type="ARBA" id="ARBA00022857"/>
    </source>
</evidence>
<dbReference type="EMBL" id="JACVVK020000318">
    <property type="protein sequence ID" value="KAK7478732.1"/>
    <property type="molecule type" value="Genomic_DNA"/>
</dbReference>
<dbReference type="FunFam" id="3.40.430.10:FF:000002">
    <property type="entry name" value="Dihydrofolate reductase"/>
    <property type="match status" value="1"/>
</dbReference>
<evidence type="ECO:0000256" key="6">
    <source>
        <dbReference type="ARBA" id="ARBA00023002"/>
    </source>
</evidence>
<evidence type="ECO:0000256" key="7">
    <source>
        <dbReference type="ARBA" id="ARBA00048873"/>
    </source>
</evidence>
<evidence type="ECO:0000256" key="3">
    <source>
        <dbReference type="ARBA" id="ARBA00012856"/>
    </source>
</evidence>
<proteinExistence type="inferred from homology"/>